<proteinExistence type="predicted"/>
<evidence type="ECO:0000313" key="2">
    <source>
        <dbReference type="Proteomes" id="UP001055879"/>
    </source>
</evidence>
<protein>
    <submittedName>
        <fullName evidence="1">Uncharacterized protein</fullName>
    </submittedName>
</protein>
<sequence>MDTSGAEESNKKLKKNEKKEAKRLNKEPTESDDFEMPIKRKSKKTIESKKKHYEEDEIQGKRTIEELSFNTSPNGPPIELSQETEIHFDLTLLLPAHSPILRGEKLSLSLMGDEVKDMKSEGGIGFEIFSFFCNGFSKESKQRSPNSDGLCFRPMDEWPVASSIFSFPLFKKLLHKNHQISKEREKEPTGNPLAKLKIKREIHWNN</sequence>
<evidence type="ECO:0000313" key="1">
    <source>
        <dbReference type="EMBL" id="KAI3718772.1"/>
    </source>
</evidence>
<dbReference type="Proteomes" id="UP001055879">
    <property type="component" value="Linkage Group LG06"/>
</dbReference>
<dbReference type="EMBL" id="CM042052">
    <property type="protein sequence ID" value="KAI3718772.1"/>
    <property type="molecule type" value="Genomic_DNA"/>
</dbReference>
<comment type="caution">
    <text evidence="1">The sequence shown here is derived from an EMBL/GenBank/DDBJ whole genome shotgun (WGS) entry which is preliminary data.</text>
</comment>
<reference evidence="1 2" key="2">
    <citation type="journal article" date="2022" name="Mol. Ecol. Resour.">
        <title>The genomes of chicory, endive, great burdock and yacon provide insights into Asteraceae paleo-polyploidization history and plant inulin production.</title>
        <authorList>
            <person name="Fan W."/>
            <person name="Wang S."/>
            <person name="Wang H."/>
            <person name="Wang A."/>
            <person name="Jiang F."/>
            <person name="Liu H."/>
            <person name="Zhao H."/>
            <person name="Xu D."/>
            <person name="Zhang Y."/>
        </authorList>
    </citation>
    <scope>NUCLEOTIDE SEQUENCE [LARGE SCALE GENOMIC DNA]</scope>
    <source>
        <strain evidence="2">cv. Niubang</strain>
    </source>
</reference>
<name>A0ACB9B8N8_ARCLA</name>
<keyword evidence="2" id="KW-1185">Reference proteome</keyword>
<accession>A0ACB9B8N8</accession>
<gene>
    <name evidence="1" type="ORF">L6452_19656</name>
</gene>
<organism evidence="1 2">
    <name type="scientific">Arctium lappa</name>
    <name type="common">Greater burdock</name>
    <name type="synonym">Lappa major</name>
    <dbReference type="NCBI Taxonomy" id="4217"/>
    <lineage>
        <taxon>Eukaryota</taxon>
        <taxon>Viridiplantae</taxon>
        <taxon>Streptophyta</taxon>
        <taxon>Embryophyta</taxon>
        <taxon>Tracheophyta</taxon>
        <taxon>Spermatophyta</taxon>
        <taxon>Magnoliopsida</taxon>
        <taxon>eudicotyledons</taxon>
        <taxon>Gunneridae</taxon>
        <taxon>Pentapetalae</taxon>
        <taxon>asterids</taxon>
        <taxon>campanulids</taxon>
        <taxon>Asterales</taxon>
        <taxon>Asteraceae</taxon>
        <taxon>Carduoideae</taxon>
        <taxon>Cardueae</taxon>
        <taxon>Arctiinae</taxon>
        <taxon>Arctium</taxon>
    </lineage>
</organism>
<reference evidence="2" key="1">
    <citation type="journal article" date="2022" name="Mol. Ecol. Resour.">
        <title>The genomes of chicory, endive, great burdock and yacon provide insights into Asteraceae palaeo-polyploidization history and plant inulin production.</title>
        <authorList>
            <person name="Fan W."/>
            <person name="Wang S."/>
            <person name="Wang H."/>
            <person name="Wang A."/>
            <person name="Jiang F."/>
            <person name="Liu H."/>
            <person name="Zhao H."/>
            <person name="Xu D."/>
            <person name="Zhang Y."/>
        </authorList>
    </citation>
    <scope>NUCLEOTIDE SEQUENCE [LARGE SCALE GENOMIC DNA]</scope>
    <source>
        <strain evidence="2">cv. Niubang</strain>
    </source>
</reference>